<dbReference type="FunFam" id="3.30.70.270:FF:000003">
    <property type="entry name" value="Transposon Ty3-G Gag-Pol polyprotein"/>
    <property type="match status" value="1"/>
</dbReference>
<dbReference type="InterPro" id="IPR043128">
    <property type="entry name" value="Rev_trsase/Diguanyl_cyclase"/>
</dbReference>
<dbReference type="STRING" id="543379.A0A232EFM6"/>
<evidence type="ECO:0000259" key="1">
    <source>
        <dbReference type="Pfam" id="PF00078"/>
    </source>
</evidence>
<sequence length="209" mass="24316">MPISIIYDKDFMSSAFSRIYGGKIRSYKKTTPLRITLADIAKSEIHKLIQDEDCFRILNCGRFRPLHDLLSRQKDLHDSRLTASLSPDFGSPRRHSEDSNHHPLRLYEFSVMTFGFRNTSQTFQRYINTALRDLDFVFVYVDDILIASLPEEEHQKHLDIVLNSLNEYELQANLEKCSLGDSELVFLGHPEKVKAVQEFPKPQTIKELR</sequence>
<dbReference type="InterPro" id="IPR043502">
    <property type="entry name" value="DNA/RNA_pol_sf"/>
</dbReference>
<dbReference type="InterPro" id="IPR051320">
    <property type="entry name" value="Viral_Replic_Matur_Polypro"/>
</dbReference>
<gene>
    <name evidence="2" type="ORF">TSAR_004682</name>
</gene>
<keyword evidence="3" id="KW-1185">Reference proteome</keyword>
<feature type="domain" description="Reverse transcriptase" evidence="1">
    <location>
        <begin position="102"/>
        <end position="189"/>
    </location>
</feature>
<evidence type="ECO:0000313" key="2">
    <source>
        <dbReference type="EMBL" id="OXU17124.1"/>
    </source>
</evidence>
<dbReference type="Pfam" id="PF00078">
    <property type="entry name" value="RVT_1"/>
    <property type="match status" value="1"/>
</dbReference>
<dbReference type="Gene3D" id="3.30.70.270">
    <property type="match status" value="1"/>
</dbReference>
<proteinExistence type="predicted"/>
<dbReference type="SUPFAM" id="SSF56672">
    <property type="entry name" value="DNA/RNA polymerases"/>
    <property type="match status" value="1"/>
</dbReference>
<dbReference type="PANTHER" id="PTHR33064:SF37">
    <property type="entry name" value="RIBONUCLEASE H"/>
    <property type="match status" value="1"/>
</dbReference>
<dbReference type="PANTHER" id="PTHR33064">
    <property type="entry name" value="POL PROTEIN"/>
    <property type="match status" value="1"/>
</dbReference>
<dbReference type="AlphaFoldDB" id="A0A232EFM6"/>
<organism evidence="2 3">
    <name type="scientific">Trichomalopsis sarcophagae</name>
    <dbReference type="NCBI Taxonomy" id="543379"/>
    <lineage>
        <taxon>Eukaryota</taxon>
        <taxon>Metazoa</taxon>
        <taxon>Ecdysozoa</taxon>
        <taxon>Arthropoda</taxon>
        <taxon>Hexapoda</taxon>
        <taxon>Insecta</taxon>
        <taxon>Pterygota</taxon>
        <taxon>Neoptera</taxon>
        <taxon>Endopterygota</taxon>
        <taxon>Hymenoptera</taxon>
        <taxon>Apocrita</taxon>
        <taxon>Proctotrupomorpha</taxon>
        <taxon>Chalcidoidea</taxon>
        <taxon>Pteromalidae</taxon>
        <taxon>Pteromalinae</taxon>
        <taxon>Trichomalopsis</taxon>
    </lineage>
</organism>
<dbReference type="Proteomes" id="UP000215335">
    <property type="component" value="Unassembled WGS sequence"/>
</dbReference>
<dbReference type="CDD" id="cd01647">
    <property type="entry name" value="RT_LTR"/>
    <property type="match status" value="1"/>
</dbReference>
<comment type="caution">
    <text evidence="2">The sequence shown here is derived from an EMBL/GenBank/DDBJ whole genome shotgun (WGS) entry which is preliminary data.</text>
</comment>
<reference evidence="2 3" key="1">
    <citation type="journal article" date="2017" name="Curr. Biol.">
        <title>The Evolution of Venom by Co-option of Single-Copy Genes.</title>
        <authorList>
            <person name="Martinson E.O."/>
            <person name="Mrinalini"/>
            <person name="Kelkar Y.D."/>
            <person name="Chang C.H."/>
            <person name="Werren J.H."/>
        </authorList>
    </citation>
    <scope>NUCLEOTIDE SEQUENCE [LARGE SCALE GENOMIC DNA]</scope>
    <source>
        <strain evidence="2 3">Alberta</strain>
        <tissue evidence="2">Whole body</tissue>
    </source>
</reference>
<accession>A0A232EFM6</accession>
<evidence type="ECO:0000313" key="3">
    <source>
        <dbReference type="Proteomes" id="UP000215335"/>
    </source>
</evidence>
<dbReference type="OrthoDB" id="7698356at2759"/>
<dbReference type="InterPro" id="IPR000477">
    <property type="entry name" value="RT_dom"/>
</dbReference>
<protein>
    <recommendedName>
        <fullName evidence="1">Reverse transcriptase domain-containing protein</fullName>
    </recommendedName>
</protein>
<dbReference type="EMBL" id="NNAY01005003">
    <property type="protein sequence ID" value="OXU17124.1"/>
    <property type="molecule type" value="Genomic_DNA"/>
</dbReference>
<dbReference type="GO" id="GO:0071897">
    <property type="term" value="P:DNA biosynthetic process"/>
    <property type="evidence" value="ECO:0007669"/>
    <property type="project" value="UniProtKB-ARBA"/>
</dbReference>
<name>A0A232EFM6_9HYME</name>